<name>A0A0D8HIR7_9ACTN</name>
<comment type="caution">
    <text evidence="2">The sequence shown here is derived from an EMBL/GenBank/DDBJ whole genome shotgun (WGS) entry which is preliminary data.</text>
</comment>
<evidence type="ECO:0000313" key="2">
    <source>
        <dbReference type="EMBL" id="KJF17840.1"/>
    </source>
</evidence>
<proteinExistence type="predicted"/>
<accession>A0A0D8HIR7</accession>
<dbReference type="AlphaFoldDB" id="A0A0D8HIR7"/>
<evidence type="ECO:0000313" key="3">
    <source>
        <dbReference type="Proteomes" id="UP000032360"/>
    </source>
</evidence>
<protein>
    <submittedName>
        <fullName evidence="2">Uncharacterized protein</fullName>
    </submittedName>
</protein>
<feature type="region of interest" description="Disordered" evidence="1">
    <location>
        <begin position="51"/>
        <end position="73"/>
    </location>
</feature>
<organism evidence="2 3">
    <name type="scientific">Acidithrix ferrooxidans</name>
    <dbReference type="NCBI Taxonomy" id="1280514"/>
    <lineage>
        <taxon>Bacteria</taxon>
        <taxon>Bacillati</taxon>
        <taxon>Actinomycetota</taxon>
        <taxon>Acidimicrobiia</taxon>
        <taxon>Acidimicrobiales</taxon>
        <taxon>Acidimicrobiaceae</taxon>
        <taxon>Acidithrix</taxon>
    </lineage>
</organism>
<reference evidence="2 3" key="1">
    <citation type="submission" date="2015-01" db="EMBL/GenBank/DDBJ databases">
        <title>Draft genome of the acidophilic iron oxidizer Acidithrix ferrooxidans strain Py-F3.</title>
        <authorList>
            <person name="Poehlein A."/>
            <person name="Eisen S."/>
            <person name="Schloemann M."/>
            <person name="Johnson B.D."/>
            <person name="Daniel R."/>
            <person name="Muehling M."/>
        </authorList>
    </citation>
    <scope>NUCLEOTIDE SEQUENCE [LARGE SCALE GENOMIC DNA]</scope>
    <source>
        <strain evidence="2 3">Py-F3</strain>
    </source>
</reference>
<sequence length="105" mass="11529">MVVAKPTPLIQATTQGPLVQGTKLAIGNFDPFTNRTIRRLLQLFNVIQTDKLPQRSQGGESDSSLFNPCPKPSGRRFGAEQYLSLGAQIRSPPRAPRVQVGKMQI</sequence>
<dbReference type="Proteomes" id="UP000032360">
    <property type="component" value="Unassembled WGS sequence"/>
</dbReference>
<dbReference type="EMBL" id="JXYS01000029">
    <property type="protein sequence ID" value="KJF17840.1"/>
    <property type="molecule type" value="Genomic_DNA"/>
</dbReference>
<keyword evidence="3" id="KW-1185">Reference proteome</keyword>
<feature type="compositionally biased region" description="Polar residues" evidence="1">
    <location>
        <begin position="54"/>
        <end position="66"/>
    </location>
</feature>
<evidence type="ECO:0000256" key="1">
    <source>
        <dbReference type="SAM" id="MobiDB-lite"/>
    </source>
</evidence>
<gene>
    <name evidence="2" type="ORF">AXFE_13370</name>
</gene>